<dbReference type="HAMAP" id="MF_00775">
    <property type="entry name" value="UPF0311"/>
    <property type="match status" value="1"/>
</dbReference>
<sequence length="151" mass="16827">MQQPTLNKIASLTIQVDTPIDVGVTPMGRRRLIPILSGKVTGQIEGNLLPGGVDSQIIRPDSKTDLSARYVIRTHDNELIYIENNGIRQVSEPYREQAAAGEIIAPEHVYFRTVPVFETSSPRYSWLQDRICIGAATRLPDAVLLDIYEVL</sequence>
<evidence type="ECO:0000313" key="2">
    <source>
        <dbReference type="EMBL" id="ANF96115.1"/>
    </source>
</evidence>
<dbReference type="KEGG" id="pbv:AR543_08955"/>
<dbReference type="InterPro" id="IPR020915">
    <property type="entry name" value="UPF0311"/>
</dbReference>
<dbReference type="OrthoDB" id="2003249at2"/>
<dbReference type="Gene3D" id="2.40.160.20">
    <property type="match status" value="1"/>
</dbReference>
<dbReference type="PANTHER" id="PTHR37315">
    <property type="entry name" value="UPF0311 PROTEIN BLR7842"/>
    <property type="match status" value="1"/>
</dbReference>
<organism evidence="2 3">
    <name type="scientific">Paenibacillus bovis</name>
    <dbReference type="NCBI Taxonomy" id="1616788"/>
    <lineage>
        <taxon>Bacteria</taxon>
        <taxon>Bacillati</taxon>
        <taxon>Bacillota</taxon>
        <taxon>Bacilli</taxon>
        <taxon>Bacillales</taxon>
        <taxon>Paenibacillaceae</taxon>
        <taxon>Paenibacillus</taxon>
    </lineage>
</organism>
<dbReference type="Pfam" id="PF11578">
    <property type="entry name" value="DUF3237"/>
    <property type="match status" value="1"/>
</dbReference>
<gene>
    <name evidence="2" type="ORF">AR543_08955</name>
</gene>
<dbReference type="STRING" id="1616788.AR543_08955"/>
<comment type="similarity">
    <text evidence="1">Belongs to the UPF0311 family.</text>
</comment>
<dbReference type="PANTHER" id="PTHR37315:SF1">
    <property type="entry name" value="UPF0311 PROTEIN BLR7842"/>
    <property type="match status" value="1"/>
</dbReference>
<dbReference type="Proteomes" id="UP000078148">
    <property type="component" value="Chromosome"/>
</dbReference>
<dbReference type="RefSeq" id="WP_060533690.1">
    <property type="nucleotide sequence ID" value="NZ_CP013023.1"/>
</dbReference>
<protein>
    <recommendedName>
        <fullName evidence="1">UPF0311 protein AR543_08955</fullName>
    </recommendedName>
</protein>
<evidence type="ECO:0000256" key="1">
    <source>
        <dbReference type="HAMAP-Rule" id="MF_00775"/>
    </source>
</evidence>
<evidence type="ECO:0000313" key="3">
    <source>
        <dbReference type="Proteomes" id="UP000078148"/>
    </source>
</evidence>
<accession>A0A172ZEP8</accession>
<keyword evidence="3" id="KW-1185">Reference proteome</keyword>
<reference evidence="2 3" key="2">
    <citation type="journal article" date="2016" name="Int. J. Syst. Evol. Microbiol.">
        <title>Paenibacillus bovis sp. nov., isolated from raw yak (Bos grunniens) milk.</title>
        <authorList>
            <person name="Gao C."/>
            <person name="Han J."/>
            <person name="Liu Z."/>
            <person name="Xu X."/>
            <person name="Hang F."/>
            <person name="Wu Z."/>
        </authorList>
    </citation>
    <scope>NUCLEOTIDE SEQUENCE [LARGE SCALE GENOMIC DNA]</scope>
    <source>
        <strain evidence="2 3">BD3526</strain>
    </source>
</reference>
<name>A0A172ZEP8_9BACL</name>
<dbReference type="EMBL" id="CP013023">
    <property type="protein sequence ID" value="ANF96115.1"/>
    <property type="molecule type" value="Genomic_DNA"/>
</dbReference>
<reference evidence="3" key="1">
    <citation type="submission" date="2015-10" db="EMBL/GenBank/DDBJ databases">
        <title>Genome of Paenibacillus bovis sp. nov.</title>
        <authorList>
            <person name="Wu Z."/>
            <person name="Gao C."/>
            <person name="Liu Z."/>
            <person name="Zheng H."/>
        </authorList>
    </citation>
    <scope>NUCLEOTIDE SEQUENCE [LARGE SCALE GENOMIC DNA]</scope>
    <source>
        <strain evidence="3">BD3526</strain>
    </source>
</reference>
<proteinExistence type="inferred from homology"/>
<dbReference type="AlphaFoldDB" id="A0A172ZEP8"/>